<sequence>MSHHHCPFCASRATASRRSLFLALLHEQDLPPLFDWYTQRVPRSFPPRSLLLLLGLCLLGLALPALFLWHQDAVSALQITGSFALLLITALGFDLLITLADYRRWNRERVCGQCRGIYRVNPSQVASPITIIRGE</sequence>
<evidence type="ECO:0000256" key="1">
    <source>
        <dbReference type="SAM" id="Phobius"/>
    </source>
</evidence>
<proteinExistence type="predicted"/>
<feature type="transmembrane region" description="Helical" evidence="1">
    <location>
        <begin position="50"/>
        <end position="70"/>
    </location>
</feature>
<keyword evidence="1" id="KW-1133">Transmembrane helix</keyword>
<evidence type="ECO:0000313" key="3">
    <source>
        <dbReference type="Proteomes" id="UP000321039"/>
    </source>
</evidence>
<name>A0A5C8ZWC6_9GAMM</name>
<evidence type="ECO:0000313" key="2">
    <source>
        <dbReference type="EMBL" id="TXS92853.1"/>
    </source>
</evidence>
<dbReference type="RefSeq" id="WP_148068856.1">
    <property type="nucleotide sequence ID" value="NZ_VRZA01000004.1"/>
</dbReference>
<accession>A0A5C8ZWC6</accession>
<keyword evidence="1" id="KW-0472">Membrane</keyword>
<protein>
    <submittedName>
        <fullName evidence="2">Uncharacterized protein</fullName>
    </submittedName>
</protein>
<keyword evidence="1" id="KW-0812">Transmembrane</keyword>
<feature type="transmembrane region" description="Helical" evidence="1">
    <location>
        <begin position="76"/>
        <end position="99"/>
    </location>
</feature>
<organism evidence="2 3">
    <name type="scientific">Parahaliea maris</name>
    <dbReference type="NCBI Taxonomy" id="2716870"/>
    <lineage>
        <taxon>Bacteria</taxon>
        <taxon>Pseudomonadati</taxon>
        <taxon>Pseudomonadota</taxon>
        <taxon>Gammaproteobacteria</taxon>
        <taxon>Cellvibrionales</taxon>
        <taxon>Halieaceae</taxon>
        <taxon>Parahaliea</taxon>
    </lineage>
</organism>
<dbReference type="EMBL" id="VRZA01000004">
    <property type="protein sequence ID" value="TXS92853.1"/>
    <property type="molecule type" value="Genomic_DNA"/>
</dbReference>
<comment type="caution">
    <text evidence="2">The sequence shown here is derived from an EMBL/GenBank/DDBJ whole genome shotgun (WGS) entry which is preliminary data.</text>
</comment>
<dbReference type="AlphaFoldDB" id="A0A5C8ZWC6"/>
<gene>
    <name evidence="2" type="ORF">FV139_12870</name>
</gene>
<dbReference type="Proteomes" id="UP000321039">
    <property type="component" value="Unassembled WGS sequence"/>
</dbReference>
<keyword evidence="3" id="KW-1185">Reference proteome</keyword>
<reference evidence="2 3" key="1">
    <citation type="submission" date="2019-08" db="EMBL/GenBank/DDBJ databases">
        <title>Parahaliea maris sp. nov., isolated from the surface seawater.</title>
        <authorList>
            <person name="Liu Y."/>
        </authorList>
    </citation>
    <scope>NUCLEOTIDE SEQUENCE [LARGE SCALE GENOMIC DNA]</scope>
    <source>
        <strain evidence="2 3">HSLHS9</strain>
    </source>
</reference>